<keyword evidence="2" id="KW-0813">Transport</keyword>
<feature type="transmembrane region" description="Helical" evidence="9">
    <location>
        <begin position="27"/>
        <end position="48"/>
    </location>
</feature>
<keyword evidence="8 9" id="KW-0472">Membrane</keyword>
<feature type="transmembrane region" description="Helical" evidence="9">
    <location>
        <begin position="81"/>
        <end position="99"/>
    </location>
</feature>
<feature type="transmembrane region" description="Helical" evidence="9">
    <location>
        <begin position="138"/>
        <end position="158"/>
    </location>
</feature>
<dbReference type="InterPro" id="IPR001763">
    <property type="entry name" value="Rhodanese-like_dom"/>
</dbReference>
<feature type="transmembrane region" description="Helical" evidence="9">
    <location>
        <begin position="111"/>
        <end position="132"/>
    </location>
</feature>
<dbReference type="GO" id="GO:0005886">
    <property type="term" value="C:plasma membrane"/>
    <property type="evidence" value="ECO:0007669"/>
    <property type="project" value="UniProtKB-SubCell"/>
</dbReference>
<evidence type="ECO:0000256" key="7">
    <source>
        <dbReference type="ARBA" id="ARBA00023065"/>
    </source>
</evidence>
<dbReference type="Gene3D" id="1.20.1530.20">
    <property type="match status" value="1"/>
</dbReference>
<dbReference type="PROSITE" id="PS50206">
    <property type="entry name" value="RHODANESE_3"/>
    <property type="match status" value="1"/>
</dbReference>
<name>A0A6J4VHG4_9BACT</name>
<dbReference type="GO" id="GO:0015297">
    <property type="term" value="F:antiporter activity"/>
    <property type="evidence" value="ECO:0007669"/>
    <property type="project" value="UniProtKB-KW"/>
</dbReference>
<feature type="transmembrane region" description="Helical" evidence="9">
    <location>
        <begin position="248"/>
        <end position="265"/>
    </location>
</feature>
<comment type="subcellular location">
    <subcellularLocation>
        <location evidence="1">Cell membrane</location>
        <topology evidence="1">Multi-pass membrane protein</topology>
    </subcellularLocation>
</comment>
<evidence type="ECO:0000256" key="2">
    <source>
        <dbReference type="ARBA" id="ARBA00022448"/>
    </source>
</evidence>
<keyword evidence="4" id="KW-1003">Cell membrane</keyword>
<dbReference type="EMBL" id="CADCWL010000205">
    <property type="protein sequence ID" value="CAA9578955.1"/>
    <property type="molecule type" value="Genomic_DNA"/>
</dbReference>
<dbReference type="GO" id="GO:1902600">
    <property type="term" value="P:proton transmembrane transport"/>
    <property type="evidence" value="ECO:0007669"/>
    <property type="project" value="InterPro"/>
</dbReference>
<dbReference type="PANTHER" id="PTHR32507">
    <property type="entry name" value="NA(+)/H(+) ANTIPORTER 1"/>
    <property type="match status" value="1"/>
</dbReference>
<feature type="transmembrane region" description="Helical" evidence="9">
    <location>
        <begin position="358"/>
        <end position="378"/>
    </location>
</feature>
<evidence type="ECO:0000256" key="6">
    <source>
        <dbReference type="ARBA" id="ARBA00022989"/>
    </source>
</evidence>
<accession>A0A6J4VHG4</accession>
<dbReference type="Pfam" id="PF00999">
    <property type="entry name" value="Na_H_Exchanger"/>
    <property type="match status" value="1"/>
</dbReference>
<feature type="transmembrane region" description="Helical" evidence="9">
    <location>
        <begin position="210"/>
        <end position="236"/>
    </location>
</feature>
<keyword evidence="7" id="KW-0406">Ion transport</keyword>
<dbReference type="Gene3D" id="3.40.250.10">
    <property type="entry name" value="Rhodanese-like domain"/>
    <property type="match status" value="1"/>
</dbReference>
<evidence type="ECO:0000256" key="1">
    <source>
        <dbReference type="ARBA" id="ARBA00004651"/>
    </source>
</evidence>
<evidence type="ECO:0000313" key="11">
    <source>
        <dbReference type="EMBL" id="CAA9578955.1"/>
    </source>
</evidence>
<protein>
    <recommendedName>
        <fullName evidence="10">Rhodanese domain-containing protein</fullName>
    </recommendedName>
</protein>
<dbReference type="InterPro" id="IPR038770">
    <property type="entry name" value="Na+/solute_symporter_sf"/>
</dbReference>
<feature type="transmembrane region" description="Helical" evidence="9">
    <location>
        <begin position="390"/>
        <end position="413"/>
    </location>
</feature>
<evidence type="ECO:0000256" key="3">
    <source>
        <dbReference type="ARBA" id="ARBA00022449"/>
    </source>
</evidence>
<keyword evidence="3" id="KW-0050">Antiport</keyword>
<reference evidence="11" key="1">
    <citation type="submission" date="2020-02" db="EMBL/GenBank/DDBJ databases">
        <authorList>
            <person name="Meier V. D."/>
        </authorList>
    </citation>
    <scope>NUCLEOTIDE SEQUENCE</scope>
    <source>
        <strain evidence="11">AVDCRST_MAG19</strain>
    </source>
</reference>
<evidence type="ECO:0000259" key="10">
    <source>
        <dbReference type="PROSITE" id="PS50206"/>
    </source>
</evidence>
<evidence type="ECO:0000256" key="8">
    <source>
        <dbReference type="ARBA" id="ARBA00023136"/>
    </source>
</evidence>
<dbReference type="InterPro" id="IPR006153">
    <property type="entry name" value="Cation/H_exchanger_TM"/>
</dbReference>
<dbReference type="PANTHER" id="PTHR32507:SF8">
    <property type="entry name" value="CNH1P"/>
    <property type="match status" value="1"/>
</dbReference>
<evidence type="ECO:0000256" key="4">
    <source>
        <dbReference type="ARBA" id="ARBA00022475"/>
    </source>
</evidence>
<dbReference type="SUPFAM" id="SSF52821">
    <property type="entry name" value="Rhodanese/Cell cycle control phosphatase"/>
    <property type="match status" value="1"/>
</dbReference>
<gene>
    <name evidence="11" type="ORF">AVDCRST_MAG19-3802</name>
</gene>
<organism evidence="11">
    <name type="scientific">uncultured Thermomicrobiales bacterium</name>
    <dbReference type="NCBI Taxonomy" id="1645740"/>
    <lineage>
        <taxon>Bacteria</taxon>
        <taxon>Pseudomonadati</taxon>
        <taxon>Thermomicrobiota</taxon>
        <taxon>Thermomicrobia</taxon>
        <taxon>Thermomicrobiales</taxon>
        <taxon>environmental samples</taxon>
    </lineage>
</organism>
<dbReference type="AlphaFoldDB" id="A0A6J4VHG4"/>
<feature type="domain" description="Rhodanese" evidence="10">
    <location>
        <begin position="462"/>
        <end position="509"/>
    </location>
</feature>
<feature type="transmembrane region" description="Helical" evidence="9">
    <location>
        <begin position="328"/>
        <end position="346"/>
    </location>
</feature>
<proteinExistence type="predicted"/>
<keyword evidence="6 9" id="KW-1133">Transmembrane helix</keyword>
<evidence type="ECO:0000256" key="5">
    <source>
        <dbReference type="ARBA" id="ARBA00022692"/>
    </source>
</evidence>
<evidence type="ECO:0000256" key="9">
    <source>
        <dbReference type="SAM" id="Phobius"/>
    </source>
</evidence>
<feature type="transmembrane region" description="Helical" evidence="9">
    <location>
        <begin position="55"/>
        <end position="75"/>
    </location>
</feature>
<feature type="transmembrane region" description="Helical" evidence="9">
    <location>
        <begin position="179"/>
        <end position="198"/>
    </location>
</feature>
<keyword evidence="5 9" id="KW-0812">Transmembrane</keyword>
<dbReference type="InterPro" id="IPR036873">
    <property type="entry name" value="Rhodanese-like_dom_sf"/>
</dbReference>
<sequence>MGIVGGAGPWLVAQTAAEEAFDEHALVVYLGAVGLVIVVSGLASGFVARGPLSQVLVFVALGVLVGPAGLGVIDLGIESPAVRVLATVSLVLVLFTDAIKINLGQLRTNWLLPALALGPGALLTIGLVGLAARFLFDLPWALALLIGTILASTDAVLLRDVTRDTRLPLSVRHTLSVEAGANDLLVLPLTLLLAVLASGAERGAGEWGRFALGLLVLGPLVGVGVAFVGVRAVEWLRKRRMIGRDYESIYSLGTAFVAFSAAQLLGGSGFVAAFAAGLTIAVIDVELCDCFLEYGETTAEVAMLLTFVFLGAALVSAATAAFGPATLLFALLTLLVARPLAFLLSLARSAASWDGRLLLAWFGPRGLNSLLLVILAVAEGIPQTERVFGIVSVVVLASIVLHGTTATPMGAWYGRKARRAALPEETLADAGLLLHAGGEPAAEVARTLPIELKRRLDEGLPTTILDVRRLSNVAADARRIPGSIRMPVDEIPGRLAEIPKGPPVVLSCA</sequence>
<feature type="transmembrane region" description="Helical" evidence="9">
    <location>
        <begin position="304"/>
        <end position="322"/>
    </location>
</feature>